<comment type="caution">
    <text evidence="1">The sequence shown here is derived from an EMBL/GenBank/DDBJ whole genome shotgun (WGS) entry which is preliminary data.</text>
</comment>
<organism evidence="1">
    <name type="scientific">marine sediment metagenome</name>
    <dbReference type="NCBI Taxonomy" id="412755"/>
    <lineage>
        <taxon>unclassified sequences</taxon>
        <taxon>metagenomes</taxon>
        <taxon>ecological metagenomes</taxon>
    </lineage>
</organism>
<name>A0A0F9MME6_9ZZZZ</name>
<protein>
    <submittedName>
        <fullName evidence="1">Uncharacterized protein</fullName>
    </submittedName>
</protein>
<reference evidence="1" key="1">
    <citation type="journal article" date="2015" name="Nature">
        <title>Complex archaea that bridge the gap between prokaryotes and eukaryotes.</title>
        <authorList>
            <person name="Spang A."/>
            <person name="Saw J.H."/>
            <person name="Jorgensen S.L."/>
            <person name="Zaremba-Niedzwiedzka K."/>
            <person name="Martijn J."/>
            <person name="Lind A.E."/>
            <person name="van Eijk R."/>
            <person name="Schleper C."/>
            <person name="Guy L."/>
            <person name="Ettema T.J."/>
        </authorList>
    </citation>
    <scope>NUCLEOTIDE SEQUENCE</scope>
</reference>
<proteinExistence type="predicted"/>
<gene>
    <name evidence="1" type="ORF">LCGC14_1364110</name>
</gene>
<dbReference type="EMBL" id="LAZR01008556">
    <property type="protein sequence ID" value="KKM78020.1"/>
    <property type="molecule type" value="Genomic_DNA"/>
</dbReference>
<evidence type="ECO:0000313" key="1">
    <source>
        <dbReference type="EMBL" id="KKM78020.1"/>
    </source>
</evidence>
<sequence>MTDIQTTSHDALIAEHRMGLQLDSRARGFHRAVERLFHANNAPTYLVAQRRWAEVRRALRRYERIGGQPLNRTFMLYHLAEAQRLWARVKLPRICKG</sequence>
<dbReference type="AlphaFoldDB" id="A0A0F9MME6"/>
<accession>A0A0F9MME6</accession>